<gene>
    <name evidence="2" type="ORF">VHA01S_018_00710</name>
</gene>
<sequence length="1296" mass="145303">MNKSLLGCSILAATIGLVGCGPKDEAYDKVDRSPYELKVSDLNTLSAKTFLYRRMLGETPRYLTAVRGKVPNDVKLVKLRMTENGIQVVQLDTDDVGDGHSGRFDTENNYRPILTIGGEYVDYKCSEDSYDKCTNKEEVDSSDSLTWDQKHYFVPDFSDVSIAEQDYNDLFSLSCAVNPVSSVLAKVPAEQWKGYLLDLKNGVINFELKSVYSVPSANCIPKFASDWDVDKLSFETTEYFSMVERDKIVSKDYKAIPYQEEDGNTFGFFTTSHTYRDNEYQSGQTGYKRTYLNRFDPNKEEVNYYLSNNFWDEDNAVFLAAAKEAEAIINTQNSMYHTGLPHINFVQAKNKRYGDLRYSFLRLFDQPLDNGLLGVANSSDDPLTGEIVSGGFNQFSGNFLGNAAFSYDIFVRDYNLGRLNPTSVTEATGATYPEPALQNTKLEGVTDYTHAINSEASITANAAQAPADIANAIDNAAKPHNQDDLIKEADARLAAALQNGSNLLPMMEDTMTRVAQQPLKFSELQDLSEKVNADTSNIQSNQQAVAHANNILKLYNERMDYNSQHNILTADAMNLGGNYGVLPKGVKGYAIDWKQPELWVDGIVGGKLKQLKKLPKDLRHDIVVKTAAVGFVGTIIHEFGHSIGLRHNFKGSTDYKHFYTKTAIAKQKAALAKLGYPNVSLSTSTSTQMEYMNDMFGMGFGPYDLAAIRFGYSREIQDNRATTVDDWDKASYWHSLKDLDQKRRDEWAQDINNGKTRTGSVNLLSEQLAGKVNGKSDDNGYSNFFGWKYCTDGHVDLNSDCNRFDIGFNYDQIAQYYVERYLNYYTLRNTRSDRASYFNTNYNSYISSRKSGFSKMHEFIEDVGGLEKRINLRDNSLDTWCANDSSAWYCDRVNAKNRIAKFLLQVASQPDAAVLINFKDNNGNLIWSDPIVSNLSYLLSKYDDLDLSRLDDADKLQPGQVISQYSDAPKLLDLMAVQLGIKNTYWDKYYQYTPVIKFVGRSLNSSSAKVSDPEHPYSNEVDKLGIWPDRLIAIQQLVTRHTDRYTDSLTHQAMVDFAPINRLFKGMLCRMAMADVDHTYAKAMSDIDGSDIAKVAGPEANCNALAIDQITNSYPQLPTDFDLTTGESSSSHWKWEGISSVDDFYPAYDDVVYQNIEALSPDVTSAVLGFGFDRNNGVTKGETNLFHALLNQVALYSTDSDTNSKDDARLLREFVGIHLASDYVQGKDHLINGKHYTITSENILALSLLHEMTTLNAKLAALNLSSATPDQIAAYKTLAMRKARDTKALEQLPVVE</sequence>
<dbReference type="InterPro" id="IPR032534">
    <property type="entry name" value="EcxA_zinc-bd"/>
</dbReference>
<dbReference type="Proteomes" id="UP000017800">
    <property type="component" value="Unassembled WGS sequence"/>
</dbReference>
<proteinExistence type="predicted"/>
<evidence type="ECO:0000313" key="2">
    <source>
        <dbReference type="EMBL" id="GAD89283.1"/>
    </source>
</evidence>
<dbReference type="RefSeq" id="WP_023403650.1">
    <property type="nucleotide sequence ID" value="NZ_BAUJ01000018.1"/>
</dbReference>
<dbReference type="EMBL" id="BAUJ01000018">
    <property type="protein sequence ID" value="GAD89283.1"/>
    <property type="molecule type" value="Genomic_DNA"/>
</dbReference>
<dbReference type="GO" id="GO:0008237">
    <property type="term" value="F:metallopeptidase activity"/>
    <property type="evidence" value="ECO:0007669"/>
    <property type="project" value="InterPro"/>
</dbReference>
<dbReference type="Gene3D" id="3.40.390.10">
    <property type="entry name" value="Collagenase (Catalytic Domain)"/>
    <property type="match status" value="1"/>
</dbReference>
<dbReference type="Pfam" id="PF16313">
    <property type="entry name" value="DUF4953"/>
    <property type="match status" value="1"/>
</dbReference>
<feature type="domain" description="EcxA zinc-binding" evidence="1">
    <location>
        <begin position="635"/>
        <end position="725"/>
    </location>
</feature>
<accession>V5FCR1</accession>
<evidence type="ECO:0000259" key="1">
    <source>
        <dbReference type="Pfam" id="PF16313"/>
    </source>
</evidence>
<dbReference type="PROSITE" id="PS51257">
    <property type="entry name" value="PROKAR_LIPOPROTEIN"/>
    <property type="match status" value="1"/>
</dbReference>
<dbReference type="SUPFAM" id="SSF55486">
    <property type="entry name" value="Metalloproteases ('zincins'), catalytic domain"/>
    <property type="match status" value="1"/>
</dbReference>
<dbReference type="OrthoDB" id="9776599at2"/>
<reference evidence="2 3" key="1">
    <citation type="submission" date="2013-11" db="EMBL/GenBank/DDBJ databases">
        <title>Whole genome shotgun sequence of Vibrio halioticoli NBRC 102217.</title>
        <authorList>
            <person name="Isaki S."/>
            <person name="Kimura A."/>
            <person name="Ohji S."/>
            <person name="Hosoyama A."/>
            <person name="Fujita N."/>
            <person name="Hashimoto M."/>
            <person name="Hosoyama Y."/>
            <person name="Yamazoe A."/>
        </authorList>
    </citation>
    <scope>NUCLEOTIDE SEQUENCE [LARGE SCALE GENOMIC DNA]</scope>
    <source>
        <strain evidence="2 3">NBRC 102217</strain>
    </source>
</reference>
<evidence type="ECO:0000313" key="3">
    <source>
        <dbReference type="Proteomes" id="UP000017800"/>
    </source>
</evidence>
<dbReference type="InterPro" id="IPR024079">
    <property type="entry name" value="MetalloPept_cat_dom_sf"/>
</dbReference>
<dbReference type="PANTHER" id="PTHR38478:SF1">
    <property type="entry name" value="ZINC DEPENDENT METALLOPROTEASE DOMAIN LIPOPROTEIN"/>
    <property type="match status" value="1"/>
</dbReference>
<protein>
    <recommendedName>
        <fullName evidence="1">EcxA zinc-binding domain-containing protein</fullName>
    </recommendedName>
</protein>
<dbReference type="eggNOG" id="ENOG502ZASZ">
    <property type="taxonomic scope" value="Bacteria"/>
</dbReference>
<name>V5FCR1_9VIBR</name>
<keyword evidence="3" id="KW-1185">Reference proteome</keyword>
<dbReference type="PANTHER" id="PTHR38478">
    <property type="entry name" value="PEPTIDASE M1A AND M12B"/>
    <property type="match status" value="1"/>
</dbReference>
<organism evidence="2 3">
    <name type="scientific">Vibrio halioticoli NBRC 102217</name>
    <dbReference type="NCBI Taxonomy" id="1219072"/>
    <lineage>
        <taxon>Bacteria</taxon>
        <taxon>Pseudomonadati</taxon>
        <taxon>Pseudomonadota</taxon>
        <taxon>Gammaproteobacteria</taxon>
        <taxon>Vibrionales</taxon>
        <taxon>Vibrionaceae</taxon>
        <taxon>Vibrio</taxon>
    </lineage>
</organism>
<comment type="caution">
    <text evidence="2">The sequence shown here is derived from an EMBL/GenBank/DDBJ whole genome shotgun (WGS) entry which is preliminary data.</text>
</comment>